<protein>
    <submittedName>
        <fullName evidence="3">Uncharacterized protein</fullName>
    </submittedName>
</protein>
<reference evidence="3" key="1">
    <citation type="submission" date="2022-11" db="UniProtKB">
        <authorList>
            <consortium name="WormBaseParasite"/>
        </authorList>
    </citation>
    <scope>IDENTIFICATION</scope>
</reference>
<keyword evidence="1" id="KW-0472">Membrane</keyword>
<dbReference type="Proteomes" id="UP000887565">
    <property type="component" value="Unplaced"/>
</dbReference>
<name>A0A915IGP4_ROMCU</name>
<dbReference type="WBParaSite" id="nRc.2.0.1.t13043-RA">
    <property type="protein sequence ID" value="nRc.2.0.1.t13043-RA"/>
    <property type="gene ID" value="nRc.2.0.1.g13043"/>
</dbReference>
<organism evidence="2 3">
    <name type="scientific">Romanomermis culicivorax</name>
    <name type="common">Nematode worm</name>
    <dbReference type="NCBI Taxonomy" id="13658"/>
    <lineage>
        <taxon>Eukaryota</taxon>
        <taxon>Metazoa</taxon>
        <taxon>Ecdysozoa</taxon>
        <taxon>Nematoda</taxon>
        <taxon>Enoplea</taxon>
        <taxon>Dorylaimia</taxon>
        <taxon>Mermithida</taxon>
        <taxon>Mermithoidea</taxon>
        <taxon>Mermithidae</taxon>
        <taxon>Romanomermis</taxon>
    </lineage>
</organism>
<keyword evidence="1" id="KW-1133">Transmembrane helix</keyword>
<accession>A0A915IGP4</accession>
<evidence type="ECO:0000256" key="1">
    <source>
        <dbReference type="SAM" id="Phobius"/>
    </source>
</evidence>
<proteinExistence type="predicted"/>
<dbReference type="AlphaFoldDB" id="A0A915IGP4"/>
<keyword evidence="2" id="KW-1185">Reference proteome</keyword>
<evidence type="ECO:0000313" key="3">
    <source>
        <dbReference type="WBParaSite" id="nRc.2.0.1.t13043-RA"/>
    </source>
</evidence>
<dbReference type="Gene3D" id="3.30.70.2800">
    <property type="match status" value="1"/>
</dbReference>
<feature type="transmembrane region" description="Helical" evidence="1">
    <location>
        <begin position="21"/>
        <end position="46"/>
    </location>
</feature>
<keyword evidence="1" id="KW-0812">Transmembrane</keyword>
<sequence>MLEEYCSRHLKSSNEKYHSHFIFVLYHQPAMFWAVLLITAFVSGAYSECCYESCQSSGSTFASLFSPIKVCGDCTRGTPFCAHGKCNAFGCNCDNGCRKGLCRGTVACLNKLTDFVHQDKQG</sequence>
<evidence type="ECO:0000313" key="2">
    <source>
        <dbReference type="Proteomes" id="UP000887565"/>
    </source>
</evidence>